<sequence length="157" mass="18219">MVILDKCCKQLGYVGQKRYFRIDMLKKFRAVWFERYLCLLGDGHGREVNVYIDGVRDPKIAVEIEGDTVVVDKWKNVEVDEGLVNIVKDKGKGKLIEEGGNGQGSDWVDWDTKEEHTNEYQMDSEDDEFDVDNSVDYSKDDEYFDNNIDKDVEWGGF</sequence>
<name>A0AAE1XZF9_9LAMI</name>
<evidence type="ECO:0000313" key="1">
    <source>
        <dbReference type="EMBL" id="KAK4420757.1"/>
    </source>
</evidence>
<dbReference type="AlphaFoldDB" id="A0AAE1XZF9"/>
<accession>A0AAE1XZF9</accession>
<organism evidence="1 2">
    <name type="scientific">Sesamum alatum</name>
    <dbReference type="NCBI Taxonomy" id="300844"/>
    <lineage>
        <taxon>Eukaryota</taxon>
        <taxon>Viridiplantae</taxon>
        <taxon>Streptophyta</taxon>
        <taxon>Embryophyta</taxon>
        <taxon>Tracheophyta</taxon>
        <taxon>Spermatophyta</taxon>
        <taxon>Magnoliopsida</taxon>
        <taxon>eudicotyledons</taxon>
        <taxon>Gunneridae</taxon>
        <taxon>Pentapetalae</taxon>
        <taxon>asterids</taxon>
        <taxon>lamiids</taxon>
        <taxon>Lamiales</taxon>
        <taxon>Pedaliaceae</taxon>
        <taxon>Sesamum</taxon>
    </lineage>
</organism>
<evidence type="ECO:0000313" key="2">
    <source>
        <dbReference type="Proteomes" id="UP001293254"/>
    </source>
</evidence>
<dbReference type="EMBL" id="JACGWO010000008">
    <property type="protein sequence ID" value="KAK4420757.1"/>
    <property type="molecule type" value="Genomic_DNA"/>
</dbReference>
<reference evidence="1" key="1">
    <citation type="submission" date="2020-06" db="EMBL/GenBank/DDBJ databases">
        <authorList>
            <person name="Li T."/>
            <person name="Hu X."/>
            <person name="Zhang T."/>
            <person name="Song X."/>
            <person name="Zhang H."/>
            <person name="Dai N."/>
            <person name="Sheng W."/>
            <person name="Hou X."/>
            <person name="Wei L."/>
        </authorList>
    </citation>
    <scope>NUCLEOTIDE SEQUENCE</scope>
    <source>
        <strain evidence="1">3651</strain>
        <tissue evidence="1">Leaf</tissue>
    </source>
</reference>
<comment type="caution">
    <text evidence="1">The sequence shown here is derived from an EMBL/GenBank/DDBJ whole genome shotgun (WGS) entry which is preliminary data.</text>
</comment>
<keyword evidence="2" id="KW-1185">Reference proteome</keyword>
<gene>
    <name evidence="1" type="ORF">Salat_2026200</name>
</gene>
<dbReference type="Proteomes" id="UP001293254">
    <property type="component" value="Unassembled WGS sequence"/>
</dbReference>
<proteinExistence type="predicted"/>
<reference evidence="1" key="2">
    <citation type="journal article" date="2024" name="Plant">
        <title>Genomic evolution and insights into agronomic trait innovations of Sesamum species.</title>
        <authorList>
            <person name="Miao H."/>
            <person name="Wang L."/>
            <person name="Qu L."/>
            <person name="Liu H."/>
            <person name="Sun Y."/>
            <person name="Le M."/>
            <person name="Wang Q."/>
            <person name="Wei S."/>
            <person name="Zheng Y."/>
            <person name="Lin W."/>
            <person name="Duan Y."/>
            <person name="Cao H."/>
            <person name="Xiong S."/>
            <person name="Wang X."/>
            <person name="Wei L."/>
            <person name="Li C."/>
            <person name="Ma Q."/>
            <person name="Ju M."/>
            <person name="Zhao R."/>
            <person name="Li G."/>
            <person name="Mu C."/>
            <person name="Tian Q."/>
            <person name="Mei H."/>
            <person name="Zhang T."/>
            <person name="Gao T."/>
            <person name="Zhang H."/>
        </authorList>
    </citation>
    <scope>NUCLEOTIDE SEQUENCE</scope>
    <source>
        <strain evidence="1">3651</strain>
    </source>
</reference>
<protein>
    <submittedName>
        <fullName evidence="1">Uncharacterized protein</fullName>
    </submittedName>
</protein>